<evidence type="ECO:0008006" key="4">
    <source>
        <dbReference type="Google" id="ProtNLM"/>
    </source>
</evidence>
<organism evidence="2 3">
    <name type="scientific">Neofusicoccum ribis</name>
    <dbReference type="NCBI Taxonomy" id="45134"/>
    <lineage>
        <taxon>Eukaryota</taxon>
        <taxon>Fungi</taxon>
        <taxon>Dikarya</taxon>
        <taxon>Ascomycota</taxon>
        <taxon>Pezizomycotina</taxon>
        <taxon>Dothideomycetes</taxon>
        <taxon>Dothideomycetes incertae sedis</taxon>
        <taxon>Botryosphaeriales</taxon>
        <taxon>Botryosphaeriaceae</taxon>
        <taxon>Neofusicoccum</taxon>
    </lineage>
</organism>
<gene>
    <name evidence="2" type="ORF">SLS56_006929</name>
</gene>
<feature type="region of interest" description="Disordered" evidence="1">
    <location>
        <begin position="339"/>
        <end position="391"/>
    </location>
</feature>
<accession>A0ABR3SPD6</accession>
<protein>
    <recommendedName>
        <fullName evidence="4">BTB domain-containing protein</fullName>
    </recommendedName>
</protein>
<comment type="caution">
    <text evidence="2">The sequence shown here is derived from an EMBL/GenBank/DDBJ whole genome shotgun (WGS) entry which is preliminary data.</text>
</comment>
<evidence type="ECO:0000256" key="1">
    <source>
        <dbReference type="SAM" id="MobiDB-lite"/>
    </source>
</evidence>
<evidence type="ECO:0000313" key="2">
    <source>
        <dbReference type="EMBL" id="KAL1626345.1"/>
    </source>
</evidence>
<keyword evidence="3" id="KW-1185">Reference proteome</keyword>
<dbReference type="InterPro" id="IPR011333">
    <property type="entry name" value="SKP1/BTB/POZ_sf"/>
</dbReference>
<proteinExistence type="predicted"/>
<evidence type="ECO:0000313" key="3">
    <source>
        <dbReference type="Proteomes" id="UP001521116"/>
    </source>
</evidence>
<reference evidence="2 3" key="1">
    <citation type="submission" date="2024-02" db="EMBL/GenBank/DDBJ databases">
        <title>De novo assembly and annotation of 12 fungi associated with fruit tree decline syndrome in Ontario, Canada.</title>
        <authorList>
            <person name="Sulman M."/>
            <person name="Ellouze W."/>
            <person name="Ilyukhin E."/>
        </authorList>
    </citation>
    <scope>NUCLEOTIDE SEQUENCE [LARGE SCALE GENOMIC DNA]</scope>
    <source>
        <strain evidence="2 3">M1-105</strain>
    </source>
</reference>
<feature type="compositionally biased region" description="Polar residues" evidence="1">
    <location>
        <begin position="264"/>
        <end position="287"/>
    </location>
</feature>
<dbReference type="SUPFAM" id="SSF54695">
    <property type="entry name" value="POZ domain"/>
    <property type="match status" value="1"/>
</dbReference>
<sequence length="391" mass="44834">MPLLSTSSIVNMEREMFSHFKLGLPEGDTTDLVLVCRDGQQARELFVHELIFFSQCKFFKENCEPGFGRHYFKMPAEFRIDLVNYMCEVVYTGKYEMKLPQMTPTLQFHADVFNMAEDIGFKDLRTSAWVKFNSQLAEAGFSYFRGPPFFNFLKKMFKETYGIGDLWDVIKKHCKRNQQHLRTNKEFLKFEKVNPSMWNSSEGTLLRIKCEHCGNMSKVLLPQKPDRNACTISCRITGCGAEHTAVEWETRAVDVFGRKAAKSGDQSSTKAKTTDPSRANVTPHTPTITANVDVKTDSHIKSDIENTEFDEQEWDKDFMSMKQEIGDDTLSRVYESGSRVNQNSTQRGSHKLWGNQVQLRRSSRISSQSSSGSQSAASPSERRAQKRVRRK</sequence>
<feature type="region of interest" description="Disordered" evidence="1">
    <location>
        <begin position="260"/>
        <end position="287"/>
    </location>
</feature>
<feature type="compositionally biased region" description="Low complexity" evidence="1">
    <location>
        <begin position="364"/>
        <end position="379"/>
    </location>
</feature>
<dbReference type="Proteomes" id="UP001521116">
    <property type="component" value="Unassembled WGS sequence"/>
</dbReference>
<name>A0ABR3SPD6_9PEZI</name>
<dbReference type="EMBL" id="JAJVDC020000084">
    <property type="protein sequence ID" value="KAL1626345.1"/>
    <property type="molecule type" value="Genomic_DNA"/>
</dbReference>
<dbReference type="Gene3D" id="3.30.710.10">
    <property type="entry name" value="Potassium Channel Kv1.1, Chain A"/>
    <property type="match status" value="1"/>
</dbReference>